<dbReference type="SUPFAM" id="SSF57586">
    <property type="entry name" value="TNF receptor-like"/>
    <property type="match status" value="1"/>
</dbReference>
<dbReference type="AlphaFoldDB" id="A0A8C6XP54"/>
<dbReference type="GO" id="GO:0097191">
    <property type="term" value="P:extrinsic apoptotic signaling pathway"/>
    <property type="evidence" value="ECO:0007669"/>
    <property type="project" value="TreeGrafter"/>
</dbReference>
<protein>
    <recommendedName>
        <fullName evidence="8">TNFR-Cys domain-containing protein</fullName>
    </recommendedName>
</protein>
<keyword evidence="4" id="KW-0325">Glycoprotein</keyword>
<dbReference type="GO" id="GO:0042129">
    <property type="term" value="P:regulation of T cell proliferation"/>
    <property type="evidence" value="ECO:0007669"/>
    <property type="project" value="TreeGrafter"/>
</dbReference>
<feature type="region of interest" description="Disordered" evidence="6">
    <location>
        <begin position="28"/>
        <end position="91"/>
    </location>
</feature>
<reference evidence="9" key="2">
    <citation type="submission" date="2025-09" db="UniProtKB">
        <authorList>
            <consortium name="Ensembl"/>
        </authorList>
    </citation>
    <scope>IDENTIFICATION</scope>
</reference>
<dbReference type="GO" id="GO:0051044">
    <property type="term" value="P:positive regulation of membrane protein ectodomain proteolysis"/>
    <property type="evidence" value="ECO:0007669"/>
    <property type="project" value="TreeGrafter"/>
</dbReference>
<evidence type="ECO:0000256" key="3">
    <source>
        <dbReference type="ARBA" id="ARBA00023157"/>
    </source>
</evidence>
<feature type="domain" description="TNFR-Cys" evidence="8">
    <location>
        <begin position="187"/>
        <end position="224"/>
    </location>
</feature>
<dbReference type="PROSITE" id="PS50050">
    <property type="entry name" value="TNFR_NGFR_2"/>
    <property type="match status" value="1"/>
</dbReference>
<dbReference type="GO" id="GO:0048714">
    <property type="term" value="P:positive regulation of oligodendrocyte differentiation"/>
    <property type="evidence" value="ECO:0007669"/>
    <property type="project" value="TreeGrafter"/>
</dbReference>
<dbReference type="Proteomes" id="UP000694559">
    <property type="component" value="Unplaced"/>
</dbReference>
<dbReference type="GO" id="GO:0005031">
    <property type="term" value="F:tumor necrosis factor receptor activity"/>
    <property type="evidence" value="ECO:0007669"/>
    <property type="project" value="TreeGrafter"/>
</dbReference>
<reference evidence="9" key="1">
    <citation type="submission" date="2025-08" db="UniProtKB">
        <authorList>
            <consortium name="Ensembl"/>
        </authorList>
    </citation>
    <scope>IDENTIFICATION</scope>
</reference>
<keyword evidence="2" id="KW-0677">Repeat</keyword>
<evidence type="ECO:0000256" key="6">
    <source>
        <dbReference type="SAM" id="MobiDB-lite"/>
    </source>
</evidence>
<feature type="region of interest" description="Disordered" evidence="6">
    <location>
        <begin position="319"/>
        <end position="363"/>
    </location>
</feature>
<feature type="repeat" description="TNFR-Cys" evidence="5">
    <location>
        <begin position="187"/>
        <end position="224"/>
    </location>
</feature>
<dbReference type="GO" id="GO:0043120">
    <property type="term" value="F:tumor necrosis factor binding"/>
    <property type="evidence" value="ECO:0007669"/>
    <property type="project" value="TreeGrafter"/>
</dbReference>
<accession>A0A8C6XP54</accession>
<dbReference type="GO" id="GO:0031643">
    <property type="term" value="P:positive regulation of myelination"/>
    <property type="evidence" value="ECO:0007669"/>
    <property type="project" value="TreeGrafter"/>
</dbReference>
<dbReference type="OMA" id="CAPCEDS"/>
<evidence type="ECO:0000256" key="7">
    <source>
        <dbReference type="SAM" id="Phobius"/>
    </source>
</evidence>
<evidence type="ECO:0000313" key="9">
    <source>
        <dbReference type="Ensembl" id="ENSNNAP00000017304.1"/>
    </source>
</evidence>
<dbReference type="GO" id="GO:0002724">
    <property type="term" value="P:regulation of T cell cytokine production"/>
    <property type="evidence" value="ECO:0007669"/>
    <property type="project" value="TreeGrafter"/>
</dbReference>
<dbReference type="Gene3D" id="2.10.50.10">
    <property type="entry name" value="Tumor Necrosis Factor Receptor, subunit A, domain 2"/>
    <property type="match status" value="1"/>
</dbReference>
<keyword evidence="1" id="KW-0732">Signal</keyword>
<keyword evidence="7" id="KW-0472">Membrane</keyword>
<name>A0A8C6XP54_NAJNA</name>
<dbReference type="InterPro" id="IPR051670">
    <property type="entry name" value="TNF_chemokine_rcpt-like"/>
</dbReference>
<dbReference type="OrthoDB" id="9450607at2759"/>
<evidence type="ECO:0000256" key="5">
    <source>
        <dbReference type="PROSITE-ProRule" id="PRU00206"/>
    </source>
</evidence>
<dbReference type="PANTHER" id="PTHR47386">
    <property type="entry name" value="TUMOR NECROSIS FACTOR RECEPTOR SUPERFAMILY MEMBER 1B"/>
    <property type="match status" value="1"/>
</dbReference>
<evidence type="ECO:0000256" key="1">
    <source>
        <dbReference type="ARBA" id="ARBA00022729"/>
    </source>
</evidence>
<evidence type="ECO:0000256" key="2">
    <source>
        <dbReference type="ARBA" id="ARBA00022737"/>
    </source>
</evidence>
<dbReference type="Ensembl" id="ENSNNAT00000018176.1">
    <property type="protein sequence ID" value="ENSNNAP00000017304.1"/>
    <property type="gene ID" value="ENSNNAG00000011629.1"/>
</dbReference>
<dbReference type="GO" id="GO:0150079">
    <property type="term" value="P:negative regulation of neuroinflammatory response"/>
    <property type="evidence" value="ECO:0007669"/>
    <property type="project" value="TreeGrafter"/>
</dbReference>
<proteinExistence type="predicted"/>
<comment type="caution">
    <text evidence="5">Lacks conserved residue(s) required for the propagation of feature annotation.</text>
</comment>
<feature type="compositionally biased region" description="Basic residues" evidence="6">
    <location>
        <begin position="50"/>
        <end position="63"/>
    </location>
</feature>
<dbReference type="SMART" id="SM00208">
    <property type="entry name" value="TNFR"/>
    <property type="match status" value="1"/>
</dbReference>
<keyword evidence="7" id="KW-0812">Transmembrane</keyword>
<sequence length="472" mass="50916">MITSKNVAVCALQVSGCIRSATTGSTRSASRAGKACSTESGVEPDGVSVARHHAKKGLWKKKGAPAPKTESAGVPPATSAARWSPGNATTASCTRSARWATECSKRDWNMQKLIAGKRKFTQSQEKAGDFGTKTAVGHTDFGFRFRNFAFPKKELDWMSWVFSSYTGGPPVHWKEPGTRETDVECAPCQPGTFSDHESHQNVCTPHRTCQSVLVPGNSTHNTVCGNPGRQVDPETTTTPQLTTTTKRLLWRLGTERPTFNQQHPLAQTGQIVGMTAIPVVLVALICFIVFRKSGQKCFLKWGEKKQPFLPAEKFPVQWSQEPTSVGQEKDSLLQMSPSGFWDSPAGGEKSSETNNGDPPKLEMDNIQQRSVSSKTCCSTADSAGIVGNGKAQVNVSCVVSICNSGHSLALKPSGMAETGRPPDPPLSQEETTTRIESGRAVAVEVEDTSDFLDPCVEKPLPFSVQDVGMKRS</sequence>
<dbReference type="GO" id="GO:0008630">
    <property type="term" value="P:intrinsic apoptotic signaling pathway in response to DNA damage"/>
    <property type="evidence" value="ECO:0007669"/>
    <property type="project" value="TreeGrafter"/>
</dbReference>
<feature type="disulfide bond" evidence="5">
    <location>
        <begin position="188"/>
        <end position="203"/>
    </location>
</feature>
<dbReference type="PANTHER" id="PTHR47386:SF1">
    <property type="entry name" value="TUMOR NECROSIS FACTOR RECEPTOR SUPERFAMILY MEMBER 1B"/>
    <property type="match status" value="1"/>
</dbReference>
<dbReference type="GeneTree" id="ENSGT01010000229288"/>
<feature type="region of interest" description="Disordered" evidence="6">
    <location>
        <begin position="412"/>
        <end position="438"/>
    </location>
</feature>
<evidence type="ECO:0000256" key="4">
    <source>
        <dbReference type="ARBA" id="ARBA00023180"/>
    </source>
</evidence>
<keyword evidence="7" id="KW-1133">Transmembrane helix</keyword>
<dbReference type="InterPro" id="IPR001368">
    <property type="entry name" value="TNFR/NGFR_Cys_rich_reg"/>
</dbReference>
<feature type="transmembrane region" description="Helical" evidence="7">
    <location>
        <begin position="271"/>
        <end position="290"/>
    </location>
</feature>
<keyword evidence="10" id="KW-1185">Reference proteome</keyword>
<organism evidence="9 10">
    <name type="scientific">Naja naja</name>
    <name type="common">Indian cobra</name>
    <dbReference type="NCBI Taxonomy" id="35670"/>
    <lineage>
        <taxon>Eukaryota</taxon>
        <taxon>Metazoa</taxon>
        <taxon>Chordata</taxon>
        <taxon>Craniata</taxon>
        <taxon>Vertebrata</taxon>
        <taxon>Euteleostomi</taxon>
        <taxon>Lepidosauria</taxon>
        <taxon>Squamata</taxon>
        <taxon>Bifurcata</taxon>
        <taxon>Unidentata</taxon>
        <taxon>Episquamata</taxon>
        <taxon>Toxicofera</taxon>
        <taxon>Serpentes</taxon>
        <taxon>Colubroidea</taxon>
        <taxon>Elapidae</taxon>
        <taxon>Elapinae</taxon>
        <taxon>Naja</taxon>
    </lineage>
</organism>
<evidence type="ECO:0000313" key="10">
    <source>
        <dbReference type="Proteomes" id="UP000694559"/>
    </source>
</evidence>
<keyword evidence="3 5" id="KW-1015">Disulfide bond</keyword>
<evidence type="ECO:0000259" key="8">
    <source>
        <dbReference type="PROSITE" id="PS50050"/>
    </source>
</evidence>